<keyword evidence="4 17" id="KW-0808">Transferase</keyword>
<evidence type="ECO:0000256" key="16">
    <source>
        <dbReference type="ARBA" id="ARBA00048679"/>
    </source>
</evidence>
<dbReference type="Gene3D" id="3.30.200.20">
    <property type="entry name" value="Phosphorylase Kinase, domain 1"/>
    <property type="match status" value="1"/>
</dbReference>
<dbReference type="InterPro" id="IPR051343">
    <property type="entry name" value="G-type_lectin_kinases/EP1-like"/>
</dbReference>
<keyword evidence="13" id="KW-0675">Receptor</keyword>
<dbReference type="PROSITE" id="PS50927">
    <property type="entry name" value="BULB_LECTIN"/>
    <property type="match status" value="2"/>
</dbReference>
<dbReference type="GO" id="GO:0048544">
    <property type="term" value="P:recognition of pollen"/>
    <property type="evidence" value="ECO:0007669"/>
    <property type="project" value="InterPro"/>
</dbReference>
<evidence type="ECO:0000256" key="5">
    <source>
        <dbReference type="ARBA" id="ARBA00022692"/>
    </source>
</evidence>
<dbReference type="Pfam" id="PF01453">
    <property type="entry name" value="B_lectin"/>
    <property type="match status" value="1"/>
</dbReference>
<comment type="catalytic activity">
    <reaction evidence="16 17">
        <text>L-seryl-[protein] + ATP = O-phospho-L-seryl-[protein] + ADP + H(+)</text>
        <dbReference type="Rhea" id="RHEA:17989"/>
        <dbReference type="Rhea" id="RHEA-COMP:9863"/>
        <dbReference type="Rhea" id="RHEA-COMP:11604"/>
        <dbReference type="ChEBI" id="CHEBI:15378"/>
        <dbReference type="ChEBI" id="CHEBI:29999"/>
        <dbReference type="ChEBI" id="CHEBI:30616"/>
        <dbReference type="ChEBI" id="CHEBI:83421"/>
        <dbReference type="ChEBI" id="CHEBI:456216"/>
        <dbReference type="EC" id="2.7.11.1"/>
    </reaction>
</comment>
<name>V7C9Y5_PHAVU</name>
<dbReference type="EC" id="2.7.11.1" evidence="17"/>
<dbReference type="EMBL" id="CM002290">
    <property type="protein sequence ID" value="ESW26997.1"/>
    <property type="molecule type" value="Genomic_DNA"/>
</dbReference>
<evidence type="ECO:0000256" key="4">
    <source>
        <dbReference type="ARBA" id="ARBA00022679"/>
    </source>
</evidence>
<evidence type="ECO:0000256" key="14">
    <source>
        <dbReference type="ARBA" id="ARBA00023180"/>
    </source>
</evidence>
<feature type="domain" description="Protein kinase" evidence="21">
    <location>
        <begin position="500"/>
        <end position="786"/>
    </location>
</feature>
<dbReference type="SMART" id="SM00108">
    <property type="entry name" value="B_lectin"/>
    <property type="match status" value="2"/>
</dbReference>
<dbReference type="InterPro" id="IPR001480">
    <property type="entry name" value="Bulb-type_lectin_dom"/>
</dbReference>
<feature type="domain" description="Bulb-type lectin" evidence="22">
    <location>
        <begin position="24"/>
        <end position="151"/>
    </location>
</feature>
<dbReference type="PANTHER" id="PTHR47976">
    <property type="entry name" value="G-TYPE LECTIN S-RECEPTOR-LIKE SERINE/THREONINE-PROTEIN KINASE SD2-5"/>
    <property type="match status" value="1"/>
</dbReference>
<dbReference type="InterPro" id="IPR036426">
    <property type="entry name" value="Bulb-type_lectin_dom_sf"/>
</dbReference>
<dbReference type="InterPro" id="IPR017441">
    <property type="entry name" value="Protein_kinase_ATP_BS"/>
</dbReference>
<keyword evidence="10 19" id="KW-1133">Transmembrane helix</keyword>
<evidence type="ECO:0000256" key="7">
    <source>
        <dbReference type="ARBA" id="ARBA00022741"/>
    </source>
</evidence>
<dbReference type="GO" id="GO:0016020">
    <property type="term" value="C:membrane"/>
    <property type="evidence" value="ECO:0007669"/>
    <property type="project" value="UniProtKB-SubCell"/>
</dbReference>
<keyword evidence="3" id="KW-0245">EGF-like domain</keyword>
<keyword evidence="9 17" id="KW-0067">ATP-binding</keyword>
<keyword evidence="7 17" id="KW-0547">Nucleotide-binding</keyword>
<evidence type="ECO:0000256" key="18">
    <source>
        <dbReference type="PROSITE-ProRule" id="PRU10141"/>
    </source>
</evidence>
<dbReference type="FunFam" id="3.30.200.20:FF:000059">
    <property type="entry name" value="S-receptor-like serine/threonine-protein kinase"/>
    <property type="match status" value="1"/>
</dbReference>
<dbReference type="GO" id="GO:0005524">
    <property type="term" value="F:ATP binding"/>
    <property type="evidence" value="ECO:0007669"/>
    <property type="project" value="UniProtKB-UniRule"/>
</dbReference>
<dbReference type="InterPro" id="IPR011009">
    <property type="entry name" value="Kinase-like_dom_sf"/>
</dbReference>
<dbReference type="PANTHER" id="PTHR47976:SF49">
    <property type="entry name" value="RECEPTOR-LIKE SERINE_THREONINE-PROTEIN KINASE"/>
    <property type="match status" value="1"/>
</dbReference>
<dbReference type="InterPro" id="IPR024171">
    <property type="entry name" value="SRK-like_kinase"/>
</dbReference>
<evidence type="ECO:0000256" key="19">
    <source>
        <dbReference type="SAM" id="Phobius"/>
    </source>
</evidence>
<proteinExistence type="inferred from homology"/>
<dbReference type="Pfam" id="PF00954">
    <property type="entry name" value="S_locus_glycop"/>
    <property type="match status" value="1"/>
</dbReference>
<dbReference type="Gramene" id="ESW26997">
    <property type="protein sequence ID" value="ESW26997"/>
    <property type="gene ID" value="PHAVU_003G164700g"/>
</dbReference>
<feature type="domain" description="Bulb-type lectin" evidence="22">
    <location>
        <begin position="146"/>
        <end position="272"/>
    </location>
</feature>
<evidence type="ECO:0000256" key="9">
    <source>
        <dbReference type="ARBA" id="ARBA00022840"/>
    </source>
</evidence>
<dbReference type="STRING" id="3885.V7C9Y5"/>
<feature type="chain" id="PRO_5004755942" description="Receptor-like serine/threonine-protein kinase" evidence="20">
    <location>
        <begin position="20"/>
        <end position="786"/>
    </location>
</feature>
<sequence>MAFLALLLSLLCMLFAKQGESIIEAGSWLSAELGNHSSWVSPSGHFAFGFYPQGTGFAVGIWLISAASPPQNTIVWTANRDSFPLPANSTLNITTTGLRLFPSGREGYALISPTNVTSASMLDSGNFVLYTDNGSTVVWQSFDHPTDTLLGGQSLVTDVKLVSSLSQTDHSSGAFFIVLQGDANLVAYPVNSAASADDAYWASNTWSKPFTQLRLNVTGYLCFNDEIACLYNNSSPGNKSDNTNSIYRATLAADGNFILYEHQFEDSSGSTHVRVLWRTSIEACQIKGFCGFNSYCSNVTGDEVCQCFPGFVPSNSSRNVSRDCVLAYAEDGCQSNIMYNITQLEGVYWADSPYSVIPMRKKECEKSLLDDCDCTAVLYSNGTCQKYALPLTYGRRLQNSSIVALFKNSFGILQNPISTNSSQKPKFKVVTDNKKSLIMILAFTLGSISFLSLIFAVSVFITYKRNLHKYRTLAASENLGFTGECSLRSFSFDELVKYTGGFTEEIGRGSFGAVYRGETGDDTSIAVKRLERVAEDDGEREFRNEITSIARTHHRNLVKLIGFCIDGARSLLVYEYVRNGSLGSLLFDDEKQISWRDRLKIALDVARGVLYLHDECEVRIIHCNINPGNILLDETWTAKISDFGFAKLIKKSDHSRMRKEDDGTRKYLAPEWQKDAPVSVKFDIYSFGMVVLEIVCRRRSIEMNVSSEEEILLSSWVYKCFVEGQLNRVVKEDEVVEWKIMERMVKVGLWCVQDTPSLRPLIKNIILMLEGLKDIPIPPSPTHPHY</sequence>
<accession>V7C9Y5</accession>
<comment type="subcellular location">
    <subcellularLocation>
        <location evidence="1">Membrane</location>
        <topology evidence="1">Single-pass type I membrane protein</topology>
    </subcellularLocation>
</comment>
<dbReference type="Gene3D" id="2.90.10.10">
    <property type="entry name" value="Bulb-type lectin domain"/>
    <property type="match status" value="1"/>
</dbReference>
<feature type="transmembrane region" description="Helical" evidence="19">
    <location>
        <begin position="437"/>
        <end position="463"/>
    </location>
</feature>
<dbReference type="Gene3D" id="2.90.10.30">
    <property type="match status" value="1"/>
</dbReference>
<organism evidence="23 24">
    <name type="scientific">Phaseolus vulgaris</name>
    <name type="common">Kidney bean</name>
    <name type="synonym">French bean</name>
    <dbReference type="NCBI Taxonomy" id="3885"/>
    <lineage>
        <taxon>Eukaryota</taxon>
        <taxon>Viridiplantae</taxon>
        <taxon>Streptophyta</taxon>
        <taxon>Embryophyta</taxon>
        <taxon>Tracheophyta</taxon>
        <taxon>Spermatophyta</taxon>
        <taxon>Magnoliopsida</taxon>
        <taxon>eudicotyledons</taxon>
        <taxon>Gunneridae</taxon>
        <taxon>Pentapetalae</taxon>
        <taxon>rosids</taxon>
        <taxon>fabids</taxon>
        <taxon>Fabales</taxon>
        <taxon>Fabaceae</taxon>
        <taxon>Papilionoideae</taxon>
        <taxon>50 kb inversion clade</taxon>
        <taxon>NPAAA clade</taxon>
        <taxon>indigoferoid/millettioid clade</taxon>
        <taxon>Phaseoleae</taxon>
        <taxon>Phaseolus</taxon>
    </lineage>
</organism>
<dbReference type="PROSITE" id="PS50011">
    <property type="entry name" value="PROTEIN_KINASE_DOM"/>
    <property type="match status" value="1"/>
</dbReference>
<evidence type="ECO:0000256" key="20">
    <source>
        <dbReference type="SAM" id="SignalP"/>
    </source>
</evidence>
<evidence type="ECO:0000259" key="21">
    <source>
        <dbReference type="PROSITE" id="PS50011"/>
    </source>
</evidence>
<feature type="signal peptide" evidence="20">
    <location>
        <begin position="1"/>
        <end position="19"/>
    </location>
</feature>
<keyword evidence="24" id="KW-1185">Reference proteome</keyword>
<dbReference type="OrthoDB" id="1668230at2759"/>
<evidence type="ECO:0000259" key="22">
    <source>
        <dbReference type="PROSITE" id="PS50927"/>
    </source>
</evidence>
<protein>
    <recommendedName>
        <fullName evidence="17">Receptor-like serine/threonine-protein kinase</fullName>
        <ecNumber evidence="17">2.7.11.1</ecNumber>
    </recommendedName>
</protein>
<evidence type="ECO:0000256" key="15">
    <source>
        <dbReference type="ARBA" id="ARBA00047899"/>
    </source>
</evidence>
<keyword evidence="8 17" id="KW-0418">Kinase</keyword>
<evidence type="ECO:0000256" key="3">
    <source>
        <dbReference type="ARBA" id="ARBA00022536"/>
    </source>
</evidence>
<dbReference type="OMA" id="YRGFVYE"/>
<keyword evidence="11 19" id="KW-0472">Membrane</keyword>
<dbReference type="AlphaFoldDB" id="V7C9Y5"/>
<dbReference type="Pfam" id="PF07714">
    <property type="entry name" value="PK_Tyr_Ser-Thr"/>
    <property type="match status" value="1"/>
</dbReference>
<evidence type="ECO:0000256" key="8">
    <source>
        <dbReference type="ARBA" id="ARBA00022777"/>
    </source>
</evidence>
<dbReference type="Gene3D" id="1.10.510.10">
    <property type="entry name" value="Transferase(Phosphotransferase) domain 1"/>
    <property type="match status" value="1"/>
</dbReference>
<dbReference type="GO" id="GO:0004674">
    <property type="term" value="F:protein serine/threonine kinase activity"/>
    <property type="evidence" value="ECO:0007669"/>
    <property type="project" value="UniProtKB-KW"/>
</dbReference>
<keyword evidence="6 20" id="KW-0732">Signal</keyword>
<dbReference type="InterPro" id="IPR000858">
    <property type="entry name" value="S_locus_glycoprot_dom"/>
</dbReference>
<evidence type="ECO:0000256" key="10">
    <source>
        <dbReference type="ARBA" id="ARBA00022989"/>
    </source>
</evidence>
<dbReference type="InterPro" id="IPR000719">
    <property type="entry name" value="Prot_kinase_dom"/>
</dbReference>
<keyword evidence="12" id="KW-1015">Disulfide bond</keyword>
<evidence type="ECO:0000256" key="12">
    <source>
        <dbReference type="ARBA" id="ARBA00023157"/>
    </source>
</evidence>
<dbReference type="GO" id="GO:0106310">
    <property type="term" value="F:protein serine kinase activity"/>
    <property type="evidence" value="ECO:0007669"/>
    <property type="project" value="RHEA"/>
</dbReference>
<evidence type="ECO:0000256" key="1">
    <source>
        <dbReference type="ARBA" id="ARBA00004479"/>
    </source>
</evidence>
<dbReference type="PROSITE" id="PS00107">
    <property type="entry name" value="PROTEIN_KINASE_ATP"/>
    <property type="match status" value="1"/>
</dbReference>
<comment type="catalytic activity">
    <reaction evidence="15 17">
        <text>L-threonyl-[protein] + ATP = O-phospho-L-threonyl-[protein] + ADP + H(+)</text>
        <dbReference type="Rhea" id="RHEA:46608"/>
        <dbReference type="Rhea" id="RHEA-COMP:11060"/>
        <dbReference type="Rhea" id="RHEA-COMP:11605"/>
        <dbReference type="ChEBI" id="CHEBI:15378"/>
        <dbReference type="ChEBI" id="CHEBI:30013"/>
        <dbReference type="ChEBI" id="CHEBI:30616"/>
        <dbReference type="ChEBI" id="CHEBI:61977"/>
        <dbReference type="ChEBI" id="CHEBI:456216"/>
        <dbReference type="EC" id="2.7.11.1"/>
    </reaction>
</comment>
<evidence type="ECO:0000256" key="6">
    <source>
        <dbReference type="ARBA" id="ARBA00022729"/>
    </source>
</evidence>
<dbReference type="InterPro" id="IPR001245">
    <property type="entry name" value="Ser-Thr/Tyr_kinase_cat_dom"/>
</dbReference>
<evidence type="ECO:0000313" key="23">
    <source>
        <dbReference type="EMBL" id="ESW26997.1"/>
    </source>
</evidence>
<comment type="similarity">
    <text evidence="17">Belongs to the protein kinase superfamily. Ser/Thr protein kinase family.</text>
</comment>
<feature type="binding site" evidence="18">
    <location>
        <position position="528"/>
    </location>
    <ligand>
        <name>ATP</name>
        <dbReference type="ChEBI" id="CHEBI:30616"/>
    </ligand>
</feature>
<dbReference type="PIRSF" id="PIRSF000641">
    <property type="entry name" value="SRK"/>
    <property type="match status" value="1"/>
</dbReference>
<dbReference type="Proteomes" id="UP000000226">
    <property type="component" value="Chromosome 3"/>
</dbReference>
<dbReference type="SUPFAM" id="SSF51110">
    <property type="entry name" value="alpha-D-mannose-specific plant lectins"/>
    <property type="match status" value="2"/>
</dbReference>
<keyword evidence="2 17" id="KW-0723">Serine/threonine-protein kinase</keyword>
<dbReference type="SUPFAM" id="SSF56112">
    <property type="entry name" value="Protein kinase-like (PK-like)"/>
    <property type="match status" value="1"/>
</dbReference>
<dbReference type="FunFam" id="2.90.10.10:FF:000026">
    <property type="entry name" value="Serine/threonine-protein kinase"/>
    <property type="match status" value="1"/>
</dbReference>
<dbReference type="FunFam" id="1.10.510.10:FF:000537">
    <property type="entry name" value="Putative receptor-like protein kinase"/>
    <property type="match status" value="1"/>
</dbReference>
<evidence type="ECO:0000256" key="11">
    <source>
        <dbReference type="ARBA" id="ARBA00023136"/>
    </source>
</evidence>
<keyword evidence="14" id="KW-0325">Glycoprotein</keyword>
<evidence type="ECO:0000256" key="2">
    <source>
        <dbReference type="ARBA" id="ARBA00022527"/>
    </source>
</evidence>
<gene>
    <name evidence="23" type="ORF">PHAVU_003G164700g</name>
</gene>
<evidence type="ECO:0000256" key="17">
    <source>
        <dbReference type="PIRNR" id="PIRNR000641"/>
    </source>
</evidence>
<dbReference type="eggNOG" id="ENOG502QRX7">
    <property type="taxonomic scope" value="Eukaryota"/>
</dbReference>
<reference evidence="24" key="1">
    <citation type="journal article" date="2014" name="Nat. Genet.">
        <title>A reference genome for common bean and genome-wide analysis of dual domestications.</title>
        <authorList>
            <person name="Schmutz J."/>
            <person name="McClean P.E."/>
            <person name="Mamidi S."/>
            <person name="Wu G.A."/>
            <person name="Cannon S.B."/>
            <person name="Grimwood J."/>
            <person name="Jenkins J."/>
            <person name="Shu S."/>
            <person name="Song Q."/>
            <person name="Chavarro C."/>
            <person name="Torres-Torres M."/>
            <person name="Geffroy V."/>
            <person name="Moghaddam S.M."/>
            <person name="Gao D."/>
            <person name="Abernathy B."/>
            <person name="Barry K."/>
            <person name="Blair M."/>
            <person name="Brick M.A."/>
            <person name="Chovatia M."/>
            <person name="Gepts P."/>
            <person name="Goodstein D.M."/>
            <person name="Gonzales M."/>
            <person name="Hellsten U."/>
            <person name="Hyten D.L."/>
            <person name="Jia G."/>
            <person name="Kelly J.D."/>
            <person name="Kudrna D."/>
            <person name="Lee R."/>
            <person name="Richard M.M."/>
            <person name="Miklas P.N."/>
            <person name="Osorno J.M."/>
            <person name="Rodrigues J."/>
            <person name="Thareau V."/>
            <person name="Urrea C.A."/>
            <person name="Wang M."/>
            <person name="Yu Y."/>
            <person name="Zhang M."/>
            <person name="Wing R.A."/>
            <person name="Cregan P.B."/>
            <person name="Rokhsar D.S."/>
            <person name="Jackson S.A."/>
        </authorList>
    </citation>
    <scope>NUCLEOTIDE SEQUENCE [LARGE SCALE GENOMIC DNA]</scope>
    <source>
        <strain evidence="24">cv. G19833</strain>
    </source>
</reference>
<evidence type="ECO:0000256" key="13">
    <source>
        <dbReference type="ARBA" id="ARBA00023170"/>
    </source>
</evidence>
<evidence type="ECO:0000313" key="24">
    <source>
        <dbReference type="Proteomes" id="UP000000226"/>
    </source>
</evidence>
<keyword evidence="5 19" id="KW-0812">Transmembrane</keyword>